<name>A0ABX0G491_9RHOB</name>
<protein>
    <submittedName>
        <fullName evidence="1">Class I SAM-dependent methyltransferase</fullName>
    </submittedName>
</protein>
<dbReference type="Pfam" id="PF13578">
    <property type="entry name" value="Methyltransf_24"/>
    <property type="match status" value="1"/>
</dbReference>
<accession>A0ABX0G491</accession>
<dbReference type="Proteomes" id="UP001515660">
    <property type="component" value="Unassembled WGS sequence"/>
</dbReference>
<keyword evidence="2" id="KW-1185">Reference proteome</keyword>
<reference evidence="1 2" key="1">
    <citation type="journal article" date="2022" name="Microorganisms">
        <title>Genome Sequence and Characterization of a Xanthorhodopsin-Containing, Aerobic Anoxygenic Phototrophic Rhodobacter Species, Isolated from Mesophilic Conditions at Yellowstone National Park.</title>
        <authorList>
            <person name="Kyndt J.A."/>
            <person name="Robertson S."/>
            <person name="Shoffstall I.B."/>
            <person name="Ramaley R.F."/>
            <person name="Meyer T.E."/>
        </authorList>
    </citation>
    <scope>NUCLEOTIDE SEQUENCE [LARGE SCALE GENOMIC DNA]</scope>
    <source>
        <strain evidence="1 2">M37P</strain>
    </source>
</reference>
<keyword evidence="1" id="KW-0489">Methyltransferase</keyword>
<evidence type="ECO:0000313" key="2">
    <source>
        <dbReference type="Proteomes" id="UP001515660"/>
    </source>
</evidence>
<dbReference type="GO" id="GO:0032259">
    <property type="term" value="P:methylation"/>
    <property type="evidence" value="ECO:0007669"/>
    <property type="project" value="UniProtKB-KW"/>
</dbReference>
<dbReference type="GO" id="GO:0008168">
    <property type="term" value="F:methyltransferase activity"/>
    <property type="evidence" value="ECO:0007669"/>
    <property type="project" value="UniProtKB-KW"/>
</dbReference>
<dbReference type="SUPFAM" id="SSF53335">
    <property type="entry name" value="S-adenosyl-L-methionine-dependent methyltransferases"/>
    <property type="match status" value="1"/>
</dbReference>
<evidence type="ECO:0000313" key="1">
    <source>
        <dbReference type="EMBL" id="NHB75703.1"/>
    </source>
</evidence>
<sequence length="236" mass="27096">MTRYFRDFPARSGDRMLLKMEHYLEIYDEILAGWQGRDVSFLEIGIYKGGSLPMWQGFLGPASRLVFLDIDPACRDLALPGTLVEIGDQADPAFLDRVGRDHGPFDLIVDDGGHKMHQQITSFRHLWPRLRDRGLYIVEDVHTSYWPGFGGGFREPASFIEFAKDLIDRMHSWYTEDDAGFPLHPLAREIGGIRFHDSLVVIEKRLKEPPVSIAARNGQVTRSRRILEVRGRRSIF</sequence>
<comment type="caution">
    <text evidence="1">The sequence shown here is derived from an EMBL/GenBank/DDBJ whole genome shotgun (WGS) entry which is preliminary data.</text>
</comment>
<organism evidence="1 2">
    <name type="scientific">Rhodobacter calidifons</name>
    <dbReference type="NCBI Taxonomy" id="2715277"/>
    <lineage>
        <taxon>Bacteria</taxon>
        <taxon>Pseudomonadati</taxon>
        <taxon>Pseudomonadota</taxon>
        <taxon>Alphaproteobacteria</taxon>
        <taxon>Rhodobacterales</taxon>
        <taxon>Rhodobacter group</taxon>
        <taxon>Rhodobacter</taxon>
    </lineage>
</organism>
<dbReference type="Gene3D" id="3.40.50.150">
    <property type="entry name" value="Vaccinia Virus protein VP39"/>
    <property type="match status" value="1"/>
</dbReference>
<dbReference type="EMBL" id="JAANHS010000002">
    <property type="protein sequence ID" value="NHB75703.1"/>
    <property type="molecule type" value="Genomic_DNA"/>
</dbReference>
<keyword evidence="1" id="KW-0808">Transferase</keyword>
<proteinExistence type="predicted"/>
<gene>
    <name evidence="1" type="ORF">G8O29_02970</name>
</gene>
<dbReference type="InterPro" id="IPR029063">
    <property type="entry name" value="SAM-dependent_MTases_sf"/>
</dbReference>